<comment type="caution">
    <text evidence="1">The sequence shown here is derived from an EMBL/GenBank/DDBJ whole genome shotgun (WGS) entry which is preliminary data.</text>
</comment>
<accession>A0A5J4Z7B5</accession>
<dbReference type="AlphaFoldDB" id="A0A5J4Z7B5"/>
<dbReference type="Proteomes" id="UP000324585">
    <property type="component" value="Unassembled WGS sequence"/>
</dbReference>
<dbReference type="EMBL" id="VRMN01000001">
    <property type="protein sequence ID" value="KAA8499831.1"/>
    <property type="molecule type" value="Genomic_DNA"/>
</dbReference>
<gene>
    <name evidence="1" type="ORF">FVE85_7416</name>
</gene>
<evidence type="ECO:0000313" key="2">
    <source>
        <dbReference type="Proteomes" id="UP000324585"/>
    </source>
</evidence>
<reference evidence="2" key="1">
    <citation type="journal article" date="2019" name="Nat. Commun.">
        <title>Expansion of phycobilisome linker gene families in mesophilic red algae.</title>
        <authorList>
            <person name="Lee J."/>
            <person name="Kim D."/>
            <person name="Bhattacharya D."/>
            <person name="Yoon H.S."/>
        </authorList>
    </citation>
    <scope>NUCLEOTIDE SEQUENCE [LARGE SCALE GENOMIC DNA]</scope>
    <source>
        <strain evidence="2">CCMP 1328</strain>
    </source>
</reference>
<proteinExistence type="predicted"/>
<keyword evidence="2" id="KW-1185">Reference proteome</keyword>
<sequence>MEMSRKLSHAQGQATGKRVRLLGALDDADSNLETRVKRMHFWDDDDDTEKMLGIGPASQNARTPTAAGADGQGHALQQQQQEEDVCPCLCKPPCDRIQSTGHLQANADVNWRPPGHRRLVTSDSEPLATCLRTQVPEQHHHHGQQHEEGQHYDLNDHATCLQSKPTSASCSHAQMWPGVRPLEHLVTEYYASMNAMLHQLHTERQARR</sequence>
<name>A0A5J4Z7B5_PORPP</name>
<protein>
    <submittedName>
        <fullName evidence="1">Uncharacterized protein</fullName>
    </submittedName>
</protein>
<organism evidence="1 2">
    <name type="scientific">Porphyridium purpureum</name>
    <name type="common">Red alga</name>
    <name type="synonym">Porphyridium cruentum</name>
    <dbReference type="NCBI Taxonomy" id="35688"/>
    <lineage>
        <taxon>Eukaryota</taxon>
        <taxon>Rhodophyta</taxon>
        <taxon>Bangiophyceae</taxon>
        <taxon>Porphyridiales</taxon>
        <taxon>Porphyridiaceae</taxon>
        <taxon>Porphyridium</taxon>
    </lineage>
</organism>
<evidence type="ECO:0000313" key="1">
    <source>
        <dbReference type="EMBL" id="KAA8499831.1"/>
    </source>
</evidence>